<evidence type="ECO:0000313" key="3">
    <source>
        <dbReference type="Proteomes" id="UP000537775"/>
    </source>
</evidence>
<sequence>MSEPDADVRPEPGTRLLFRWRKFDGGPHWIHECVYLGTDDWGDWFGQLPGWHSSRPGRDFVPQHPNVTLIPPTGDYAFTHNAAPHRTRVYIDIAWDVRWRDGAPTGIDMDLDVVDRAETGVYIDDRDEWDEHRVAYGYPPELVEKLEALAEDLERRVRAHEAPFDLVAADEWLDRLAALGLGPSHH</sequence>
<accession>A0A7X0FSL5</accession>
<dbReference type="InterPro" id="IPR035930">
    <property type="entry name" value="FomD-like_sf"/>
</dbReference>
<dbReference type="SUPFAM" id="SSF159234">
    <property type="entry name" value="FomD-like"/>
    <property type="match status" value="1"/>
</dbReference>
<proteinExistence type="predicted"/>
<feature type="domain" description="DUF402" evidence="1">
    <location>
        <begin position="53"/>
        <end position="161"/>
    </location>
</feature>
<dbReference type="Gene3D" id="2.40.380.10">
    <property type="entry name" value="FomD-like"/>
    <property type="match status" value="1"/>
</dbReference>
<dbReference type="Pfam" id="PF04167">
    <property type="entry name" value="DUF402"/>
    <property type="match status" value="1"/>
</dbReference>
<evidence type="ECO:0000259" key="1">
    <source>
        <dbReference type="Pfam" id="PF04167"/>
    </source>
</evidence>
<keyword evidence="3" id="KW-1185">Reference proteome</keyword>
<gene>
    <name evidence="2" type="ORF">HD594_003244</name>
</gene>
<dbReference type="Proteomes" id="UP000537775">
    <property type="component" value="Unassembled WGS sequence"/>
</dbReference>
<reference evidence="2 3" key="1">
    <citation type="submission" date="2020-08" db="EMBL/GenBank/DDBJ databases">
        <title>Sequencing the genomes of 1000 actinobacteria strains.</title>
        <authorList>
            <person name="Klenk H.-P."/>
        </authorList>
    </citation>
    <scope>NUCLEOTIDE SEQUENCE [LARGE SCALE GENOMIC DNA]</scope>
    <source>
        <strain evidence="2 3">DSM 12511</strain>
    </source>
</reference>
<dbReference type="RefSeq" id="WP_184752111.1">
    <property type="nucleotide sequence ID" value="NZ_BAAAJR010000001.1"/>
</dbReference>
<dbReference type="InterPro" id="IPR007295">
    <property type="entry name" value="DUF402"/>
</dbReference>
<dbReference type="EMBL" id="JACHML010000001">
    <property type="protein sequence ID" value="MBB6392931.1"/>
    <property type="molecule type" value="Genomic_DNA"/>
</dbReference>
<dbReference type="AlphaFoldDB" id="A0A7X0FSL5"/>
<protein>
    <submittedName>
        <fullName evidence="2">Protein associated with RNAse G/E</fullName>
    </submittedName>
</protein>
<name>A0A7X0FSL5_9MICO</name>
<evidence type="ECO:0000313" key="2">
    <source>
        <dbReference type="EMBL" id="MBB6392931.1"/>
    </source>
</evidence>
<organism evidence="2 3">
    <name type="scientific">Microbacterium thalassium</name>
    <dbReference type="NCBI Taxonomy" id="362649"/>
    <lineage>
        <taxon>Bacteria</taxon>
        <taxon>Bacillati</taxon>
        <taxon>Actinomycetota</taxon>
        <taxon>Actinomycetes</taxon>
        <taxon>Micrococcales</taxon>
        <taxon>Microbacteriaceae</taxon>
        <taxon>Microbacterium</taxon>
    </lineage>
</organism>
<comment type="caution">
    <text evidence="2">The sequence shown here is derived from an EMBL/GenBank/DDBJ whole genome shotgun (WGS) entry which is preliminary data.</text>
</comment>